<name>A0AAV3U6L8_9ALTE</name>
<dbReference type="CDD" id="cd04301">
    <property type="entry name" value="NAT_SF"/>
    <property type="match status" value="1"/>
</dbReference>
<proteinExistence type="predicted"/>
<dbReference type="AlphaFoldDB" id="A0AAV3U6L8"/>
<accession>A0AAV3U6L8</accession>
<evidence type="ECO:0000259" key="1">
    <source>
        <dbReference type="PROSITE" id="PS51186"/>
    </source>
</evidence>
<dbReference type="InterPro" id="IPR000182">
    <property type="entry name" value="GNAT_dom"/>
</dbReference>
<dbReference type="Proteomes" id="UP001409585">
    <property type="component" value="Unassembled WGS sequence"/>
</dbReference>
<gene>
    <name evidence="2" type="ORF">GCM10025791_38290</name>
</gene>
<feature type="domain" description="N-acetyltransferase" evidence="1">
    <location>
        <begin position="6"/>
        <end position="140"/>
    </location>
</feature>
<dbReference type="Pfam" id="PF13673">
    <property type="entry name" value="Acetyltransf_10"/>
    <property type="match status" value="1"/>
</dbReference>
<dbReference type="InterPro" id="IPR016181">
    <property type="entry name" value="Acyl_CoA_acyltransferase"/>
</dbReference>
<dbReference type="PROSITE" id="PS51186">
    <property type="entry name" value="GNAT"/>
    <property type="match status" value="1"/>
</dbReference>
<comment type="caution">
    <text evidence="2">The sequence shown here is derived from an EMBL/GenBank/DDBJ whole genome shotgun (WGS) entry which is preliminary data.</text>
</comment>
<reference evidence="3" key="1">
    <citation type="journal article" date="2019" name="Int. J. Syst. Evol. Microbiol.">
        <title>The Global Catalogue of Microorganisms (GCM) 10K type strain sequencing project: providing services to taxonomists for standard genome sequencing and annotation.</title>
        <authorList>
            <consortium name="The Broad Institute Genomics Platform"/>
            <consortium name="The Broad Institute Genome Sequencing Center for Infectious Disease"/>
            <person name="Wu L."/>
            <person name="Ma J."/>
        </authorList>
    </citation>
    <scope>NUCLEOTIDE SEQUENCE [LARGE SCALE GENOMIC DNA]</scope>
    <source>
        <strain evidence="3">JCM 19134</strain>
    </source>
</reference>
<dbReference type="Gene3D" id="3.40.630.30">
    <property type="match status" value="1"/>
</dbReference>
<organism evidence="2 3">
    <name type="scientific">Halioxenophilus aromaticivorans</name>
    <dbReference type="NCBI Taxonomy" id="1306992"/>
    <lineage>
        <taxon>Bacteria</taxon>
        <taxon>Pseudomonadati</taxon>
        <taxon>Pseudomonadota</taxon>
        <taxon>Gammaproteobacteria</taxon>
        <taxon>Alteromonadales</taxon>
        <taxon>Alteromonadaceae</taxon>
        <taxon>Halioxenophilus</taxon>
    </lineage>
</organism>
<dbReference type="RefSeq" id="WP_345426268.1">
    <property type="nucleotide sequence ID" value="NZ_AP031496.1"/>
</dbReference>
<keyword evidence="3" id="KW-1185">Reference proteome</keyword>
<evidence type="ECO:0000313" key="3">
    <source>
        <dbReference type="Proteomes" id="UP001409585"/>
    </source>
</evidence>
<dbReference type="SUPFAM" id="SSF55729">
    <property type="entry name" value="Acyl-CoA N-acyltransferases (Nat)"/>
    <property type="match status" value="1"/>
</dbReference>
<dbReference type="GO" id="GO:0016747">
    <property type="term" value="F:acyltransferase activity, transferring groups other than amino-acyl groups"/>
    <property type="evidence" value="ECO:0007669"/>
    <property type="project" value="InterPro"/>
</dbReference>
<protein>
    <submittedName>
        <fullName evidence="2">GNAT family N-acetyltransferase</fullName>
    </submittedName>
</protein>
<evidence type="ECO:0000313" key="2">
    <source>
        <dbReference type="EMBL" id="GAA4954491.1"/>
    </source>
</evidence>
<dbReference type="EMBL" id="BAABLX010000061">
    <property type="protein sequence ID" value="GAA4954491.1"/>
    <property type="molecule type" value="Genomic_DNA"/>
</dbReference>
<sequence>MNSTNLIIRNILHTETYPIRREVLWPNSPPSFVVLEGDREALHFGGFLGDQLVCVCSIFIENNSAQLRKFATLQQFQCQGIGTQLMSHIFNQLLILKVSNIWCNAREDALSFYRNFSMKECGNCFYKHGIAYRKMSIDYG</sequence>